<reference evidence="2" key="1">
    <citation type="journal article" date="2024" name="ISME J.">
        <title>Pleomorphic viruses establish stable relationship with marine hyperthermophilic archaea.</title>
        <authorList>
            <person name="Baquero D.P."/>
            <person name="Bignon E.A."/>
            <person name="Krupovic M."/>
        </authorList>
    </citation>
    <scope>NUCLEOTIDE SEQUENCE</scope>
</reference>
<sequence>MAKKRLLGSKLRKKQDKNKKGLFRPAKNKEIAEVIRMDTVKGAKQSISELKRLIDKGEITIDEAIKYVNCVANRAKVQLNRKNLSSKEKREFQEIAKLYDDFKERLKKAKAIIGIR</sequence>
<name>A0AAT9JAX9_9VIRU</name>
<evidence type="ECO:0008006" key="3">
    <source>
        <dbReference type="Google" id="ProtNLM"/>
    </source>
</evidence>
<feature type="region of interest" description="Disordered" evidence="1">
    <location>
        <begin position="1"/>
        <end position="22"/>
    </location>
</feature>
<dbReference type="EMBL" id="BK065154">
    <property type="protein sequence ID" value="DBA54577.1"/>
    <property type="molecule type" value="Genomic_DNA"/>
</dbReference>
<accession>A0AAT9JAX9</accession>
<organism evidence="2">
    <name type="scientific">Archaeoglobus profundus pleomorphic provirus 1</name>
    <dbReference type="NCBI Taxonomy" id="3115749"/>
    <lineage>
        <taxon>Viruses</taxon>
        <taxon>Monodnaviria</taxon>
        <taxon>Trapavirae</taxon>
        <taxon>Saleviricota</taxon>
        <taxon>Huolimaviricetes</taxon>
        <taxon>Haloruvirales</taxon>
        <taxon>Pleolipoviridae</taxon>
    </lineage>
</organism>
<evidence type="ECO:0000256" key="1">
    <source>
        <dbReference type="SAM" id="MobiDB-lite"/>
    </source>
</evidence>
<protein>
    <recommendedName>
        <fullName evidence="3">30S ribosomal protein S20</fullName>
    </recommendedName>
</protein>
<evidence type="ECO:0000313" key="2">
    <source>
        <dbReference type="EMBL" id="DBA54577.1"/>
    </source>
</evidence>
<gene>
    <name evidence="2" type="ORF">ApPV1_gp13</name>
</gene>
<proteinExistence type="predicted"/>